<keyword evidence="6 7" id="KW-0472">Membrane</keyword>
<gene>
    <name evidence="9" type="ORF">G4Y79_11625</name>
</gene>
<dbReference type="GO" id="GO:0055085">
    <property type="term" value="P:transmembrane transport"/>
    <property type="evidence" value="ECO:0007669"/>
    <property type="project" value="InterPro"/>
</dbReference>
<evidence type="ECO:0000256" key="3">
    <source>
        <dbReference type="ARBA" id="ARBA00022475"/>
    </source>
</evidence>
<keyword evidence="4 7" id="KW-0812">Transmembrane</keyword>
<dbReference type="CDD" id="cd06261">
    <property type="entry name" value="TM_PBP2"/>
    <property type="match status" value="1"/>
</dbReference>
<dbReference type="Proteomes" id="UP000594468">
    <property type="component" value="Chromosome"/>
</dbReference>
<dbReference type="AlphaFoldDB" id="A0A7S8EDI3"/>
<dbReference type="EMBL" id="CP062983">
    <property type="protein sequence ID" value="QPC84985.1"/>
    <property type="molecule type" value="Genomic_DNA"/>
</dbReference>
<accession>A0A7S8EDI3</accession>
<evidence type="ECO:0000256" key="6">
    <source>
        <dbReference type="ARBA" id="ARBA00023136"/>
    </source>
</evidence>
<name>A0A7S8EDI3_9CHLR</name>
<comment type="subcellular location">
    <subcellularLocation>
        <location evidence="1 7">Cell membrane</location>
        <topology evidence="1 7">Multi-pass membrane protein</topology>
    </subcellularLocation>
</comment>
<dbReference type="InterPro" id="IPR035906">
    <property type="entry name" value="MetI-like_sf"/>
</dbReference>
<dbReference type="PANTHER" id="PTHR43227">
    <property type="entry name" value="BLL4140 PROTEIN"/>
    <property type="match status" value="1"/>
</dbReference>
<feature type="transmembrane region" description="Helical" evidence="7">
    <location>
        <begin position="184"/>
        <end position="201"/>
    </location>
</feature>
<feature type="transmembrane region" description="Helical" evidence="7">
    <location>
        <begin position="29"/>
        <end position="55"/>
    </location>
</feature>
<dbReference type="KEGG" id="pmet:G4Y79_11625"/>
<feature type="transmembrane region" description="Helical" evidence="7">
    <location>
        <begin position="126"/>
        <end position="147"/>
    </location>
</feature>
<evidence type="ECO:0000256" key="7">
    <source>
        <dbReference type="RuleBase" id="RU363032"/>
    </source>
</evidence>
<keyword evidence="10" id="KW-1185">Reference proteome</keyword>
<evidence type="ECO:0000256" key="1">
    <source>
        <dbReference type="ARBA" id="ARBA00004651"/>
    </source>
</evidence>
<comment type="similarity">
    <text evidence="7">Belongs to the binding-protein-dependent transport system permease family.</text>
</comment>
<evidence type="ECO:0000313" key="9">
    <source>
        <dbReference type="EMBL" id="QPC84985.1"/>
    </source>
</evidence>
<dbReference type="PROSITE" id="PS50928">
    <property type="entry name" value="ABC_TM1"/>
    <property type="match status" value="1"/>
</dbReference>
<organism evidence="9 10">
    <name type="scientific">Phototrophicus methaneseepsis</name>
    <dbReference type="NCBI Taxonomy" id="2710758"/>
    <lineage>
        <taxon>Bacteria</taxon>
        <taxon>Bacillati</taxon>
        <taxon>Chloroflexota</taxon>
        <taxon>Candidatus Thermofontia</taxon>
        <taxon>Phototrophicales</taxon>
        <taxon>Phototrophicaceae</taxon>
        <taxon>Phototrophicus</taxon>
    </lineage>
</organism>
<feature type="transmembrane region" description="Helical" evidence="7">
    <location>
        <begin position="284"/>
        <end position="312"/>
    </location>
</feature>
<keyword evidence="5 7" id="KW-1133">Transmembrane helix</keyword>
<feature type="transmembrane region" description="Helical" evidence="7">
    <location>
        <begin position="92"/>
        <end position="114"/>
    </location>
</feature>
<reference evidence="9 10" key="1">
    <citation type="submission" date="2020-02" db="EMBL/GenBank/DDBJ databases">
        <authorList>
            <person name="Zheng R.K."/>
            <person name="Sun C.M."/>
        </authorList>
    </citation>
    <scope>NUCLEOTIDE SEQUENCE [LARGE SCALE GENOMIC DNA]</scope>
    <source>
        <strain evidence="10">rifampicinis</strain>
    </source>
</reference>
<feature type="transmembrane region" description="Helical" evidence="7">
    <location>
        <begin position="222"/>
        <end position="244"/>
    </location>
</feature>
<evidence type="ECO:0000256" key="4">
    <source>
        <dbReference type="ARBA" id="ARBA00022692"/>
    </source>
</evidence>
<dbReference type="SUPFAM" id="SSF161098">
    <property type="entry name" value="MetI-like"/>
    <property type="match status" value="1"/>
</dbReference>
<dbReference type="Gene3D" id="1.10.3720.10">
    <property type="entry name" value="MetI-like"/>
    <property type="match status" value="1"/>
</dbReference>
<evidence type="ECO:0000256" key="2">
    <source>
        <dbReference type="ARBA" id="ARBA00022448"/>
    </source>
</evidence>
<sequence length="320" mass="35436">MSAISSQNRGVPAQLAPSSIFSRLWNDRLIYLFLLPTIILFGLFTLYPMIASFLLSFQDWNGFSRDATYVGLANYQEVIADPQFWLAFRNTIVFMLVTVPIRTILALILALVLNNPKLPFAGIFRTALFLPVVTTTAIVGVVMTFVFDPVGGPVNQVLLNTNLISAPINFLGRSNTALPTAMGVHVWKWFGVTLIYWLAALQTVPQEVYEAARVDGANVTQMFYNITVPLLVPFGIVIVLITAIDTLRVFDLMLTLTGGGPFLKTEVVEVYIYRWAFNSSIPRLGYASAAAVFFGLTTLVMAILQAIGYAFVRRMRGVES</sequence>
<dbReference type="PANTHER" id="PTHR43227:SF11">
    <property type="entry name" value="BLL4140 PROTEIN"/>
    <property type="match status" value="1"/>
</dbReference>
<dbReference type="GO" id="GO:0005886">
    <property type="term" value="C:plasma membrane"/>
    <property type="evidence" value="ECO:0007669"/>
    <property type="project" value="UniProtKB-SubCell"/>
</dbReference>
<evidence type="ECO:0000259" key="8">
    <source>
        <dbReference type="PROSITE" id="PS50928"/>
    </source>
</evidence>
<dbReference type="Pfam" id="PF00528">
    <property type="entry name" value="BPD_transp_1"/>
    <property type="match status" value="1"/>
</dbReference>
<dbReference type="InterPro" id="IPR000515">
    <property type="entry name" value="MetI-like"/>
</dbReference>
<evidence type="ECO:0000313" key="10">
    <source>
        <dbReference type="Proteomes" id="UP000594468"/>
    </source>
</evidence>
<feature type="domain" description="ABC transmembrane type-1" evidence="8">
    <location>
        <begin position="88"/>
        <end position="305"/>
    </location>
</feature>
<keyword evidence="2 7" id="KW-0813">Transport</keyword>
<keyword evidence="3" id="KW-1003">Cell membrane</keyword>
<proteinExistence type="inferred from homology"/>
<evidence type="ECO:0000256" key="5">
    <source>
        <dbReference type="ARBA" id="ARBA00022989"/>
    </source>
</evidence>
<protein>
    <submittedName>
        <fullName evidence="9">Sugar ABC transporter permease</fullName>
    </submittedName>
</protein>
<dbReference type="InterPro" id="IPR050809">
    <property type="entry name" value="UgpAE/MalFG_permease"/>
</dbReference>